<gene>
    <name evidence="1" type="ORF">SCLCIDRAFT_94368</name>
</gene>
<accession>A0A0C2ZMK9</accession>
<dbReference type="EMBL" id="KN822168">
    <property type="protein sequence ID" value="KIM53867.1"/>
    <property type="molecule type" value="Genomic_DNA"/>
</dbReference>
<feature type="non-terminal residue" evidence="1">
    <location>
        <position position="1"/>
    </location>
</feature>
<evidence type="ECO:0000313" key="2">
    <source>
        <dbReference type="Proteomes" id="UP000053989"/>
    </source>
</evidence>
<dbReference type="Pfam" id="PF18759">
    <property type="entry name" value="Plavaka"/>
    <property type="match status" value="1"/>
</dbReference>
<sequence length="100" mass="11861">EWSLAQFLVENLTQTQIKRFLALPWVLPFDLNKIMQSFTSTKELLTWMNSISSWPKWQCTTLDIEGYQTINPIQLIWHDAKEVIRSLFGNSIFDDDMMFD</sequence>
<dbReference type="InterPro" id="IPR041078">
    <property type="entry name" value="Plavaka"/>
</dbReference>
<keyword evidence="2" id="KW-1185">Reference proteome</keyword>
<evidence type="ECO:0000313" key="1">
    <source>
        <dbReference type="EMBL" id="KIM53867.1"/>
    </source>
</evidence>
<dbReference type="HOGENOM" id="CLU_006344_5_2_1"/>
<feature type="non-terminal residue" evidence="1">
    <location>
        <position position="100"/>
    </location>
</feature>
<reference evidence="1 2" key="1">
    <citation type="submission" date="2014-04" db="EMBL/GenBank/DDBJ databases">
        <authorList>
            <consortium name="DOE Joint Genome Institute"/>
            <person name="Kuo A."/>
            <person name="Kohler A."/>
            <person name="Nagy L.G."/>
            <person name="Floudas D."/>
            <person name="Copeland A."/>
            <person name="Barry K.W."/>
            <person name="Cichocki N."/>
            <person name="Veneault-Fourrey C."/>
            <person name="LaButti K."/>
            <person name="Lindquist E.A."/>
            <person name="Lipzen A."/>
            <person name="Lundell T."/>
            <person name="Morin E."/>
            <person name="Murat C."/>
            <person name="Sun H."/>
            <person name="Tunlid A."/>
            <person name="Henrissat B."/>
            <person name="Grigoriev I.V."/>
            <person name="Hibbett D.S."/>
            <person name="Martin F."/>
            <person name="Nordberg H.P."/>
            <person name="Cantor M.N."/>
            <person name="Hua S.X."/>
        </authorList>
    </citation>
    <scope>NUCLEOTIDE SEQUENCE [LARGE SCALE GENOMIC DNA]</scope>
    <source>
        <strain evidence="1 2">Foug A</strain>
    </source>
</reference>
<name>A0A0C2ZMK9_9AGAM</name>
<reference evidence="2" key="2">
    <citation type="submission" date="2015-01" db="EMBL/GenBank/DDBJ databases">
        <title>Evolutionary Origins and Diversification of the Mycorrhizal Mutualists.</title>
        <authorList>
            <consortium name="DOE Joint Genome Institute"/>
            <consortium name="Mycorrhizal Genomics Consortium"/>
            <person name="Kohler A."/>
            <person name="Kuo A."/>
            <person name="Nagy L.G."/>
            <person name="Floudas D."/>
            <person name="Copeland A."/>
            <person name="Barry K.W."/>
            <person name="Cichocki N."/>
            <person name="Veneault-Fourrey C."/>
            <person name="LaButti K."/>
            <person name="Lindquist E.A."/>
            <person name="Lipzen A."/>
            <person name="Lundell T."/>
            <person name="Morin E."/>
            <person name="Murat C."/>
            <person name="Riley R."/>
            <person name="Ohm R."/>
            <person name="Sun H."/>
            <person name="Tunlid A."/>
            <person name="Henrissat B."/>
            <person name="Grigoriev I.V."/>
            <person name="Hibbett D.S."/>
            <person name="Martin F."/>
        </authorList>
    </citation>
    <scope>NUCLEOTIDE SEQUENCE [LARGE SCALE GENOMIC DNA]</scope>
    <source>
        <strain evidence="2">Foug A</strain>
    </source>
</reference>
<dbReference type="OrthoDB" id="2688393at2759"/>
<organism evidence="1 2">
    <name type="scientific">Scleroderma citrinum Foug A</name>
    <dbReference type="NCBI Taxonomy" id="1036808"/>
    <lineage>
        <taxon>Eukaryota</taxon>
        <taxon>Fungi</taxon>
        <taxon>Dikarya</taxon>
        <taxon>Basidiomycota</taxon>
        <taxon>Agaricomycotina</taxon>
        <taxon>Agaricomycetes</taxon>
        <taxon>Agaricomycetidae</taxon>
        <taxon>Boletales</taxon>
        <taxon>Sclerodermatineae</taxon>
        <taxon>Sclerodermataceae</taxon>
        <taxon>Scleroderma</taxon>
    </lineage>
</organism>
<protein>
    <submittedName>
        <fullName evidence="1">Uncharacterized protein</fullName>
    </submittedName>
</protein>
<dbReference type="Proteomes" id="UP000053989">
    <property type="component" value="Unassembled WGS sequence"/>
</dbReference>
<dbReference type="AlphaFoldDB" id="A0A0C2ZMK9"/>
<dbReference type="InParanoid" id="A0A0C2ZMK9"/>
<proteinExistence type="predicted"/>